<dbReference type="AlphaFoldDB" id="A0A5C3ERK8"/>
<proteinExistence type="predicted"/>
<dbReference type="OrthoDB" id="1047367at2759"/>
<accession>A0A5C3ERK8</accession>
<keyword evidence="3" id="KW-1185">Reference proteome</keyword>
<dbReference type="EMBL" id="OOIP01000001">
    <property type="protein sequence ID" value="SPO34934.1"/>
    <property type="molecule type" value="Genomic_DNA"/>
</dbReference>
<gene>
    <name evidence="2" type="ORF">PSFLO_00405</name>
</gene>
<evidence type="ECO:0000313" key="2">
    <source>
        <dbReference type="EMBL" id="SPO34934.1"/>
    </source>
</evidence>
<reference evidence="2 3" key="1">
    <citation type="submission" date="2018-03" db="EMBL/GenBank/DDBJ databases">
        <authorList>
            <person name="Guldener U."/>
        </authorList>
    </citation>
    <scope>NUCLEOTIDE SEQUENCE [LARGE SCALE GENOMIC DNA]</scope>
    <source>
        <strain evidence="2 3">DAOM196992</strain>
    </source>
</reference>
<feature type="region of interest" description="Disordered" evidence="1">
    <location>
        <begin position="1"/>
        <end position="27"/>
    </location>
</feature>
<evidence type="ECO:0000313" key="3">
    <source>
        <dbReference type="Proteomes" id="UP000323386"/>
    </source>
</evidence>
<organism evidence="2 3">
    <name type="scientific">Pseudozyma flocculosa</name>
    <dbReference type="NCBI Taxonomy" id="84751"/>
    <lineage>
        <taxon>Eukaryota</taxon>
        <taxon>Fungi</taxon>
        <taxon>Dikarya</taxon>
        <taxon>Basidiomycota</taxon>
        <taxon>Ustilaginomycotina</taxon>
        <taxon>Ustilaginomycetes</taxon>
        <taxon>Ustilaginales</taxon>
        <taxon>Ustilaginaceae</taxon>
        <taxon>Pseudozyma</taxon>
    </lineage>
</organism>
<dbReference type="InterPro" id="IPR023375">
    <property type="entry name" value="ADC_dom_sf"/>
</dbReference>
<evidence type="ECO:0000256" key="1">
    <source>
        <dbReference type="SAM" id="MobiDB-lite"/>
    </source>
</evidence>
<dbReference type="SUPFAM" id="SSF160104">
    <property type="entry name" value="Acetoacetate decarboxylase-like"/>
    <property type="match status" value="1"/>
</dbReference>
<dbReference type="Pfam" id="PF06314">
    <property type="entry name" value="ADC"/>
    <property type="match status" value="1"/>
</dbReference>
<dbReference type="Gene3D" id="2.40.400.10">
    <property type="entry name" value="Acetoacetate decarboxylase-like"/>
    <property type="match status" value="1"/>
</dbReference>
<dbReference type="Proteomes" id="UP000323386">
    <property type="component" value="Unassembled WGS sequence"/>
</dbReference>
<dbReference type="InterPro" id="IPR010451">
    <property type="entry name" value="Acetoacetate_decarboxylase"/>
</dbReference>
<sequence length="383" mass="41386">MLLLEDRVAPADATAHSSRPPPHLPSHQLQVTWTTRCSSMRCSARLGSSDGQKQRAGWGVQAALKDTPGGRRLVTPPLSRPTTTARRNAITSASQMSTDQPHLYWRSPIGFGPTPSPRQKPDGGRFDYNDAETLIADVICKVPIALVQDLLPPDFVALAQNGEAITTVTIQVMRLSNLPWLAGRGYDTLGVYFNNVAYRPAADASDPGAEISAQSGSFLAVLFENLCDPIVTGREELGFPKVFADLAGGFARSEETDEETTFNFTASTFAHDFLTLSIPGLTAVPPSTPSPLFDAANETRHHSRDETLTHRFVPAVGAPKRGREPDADYAVFVGPAPVPPLLKQHWQSDQLDGVDVRVRPASFQQAPTLHHIIGGLDTLDLGT</sequence>
<dbReference type="GO" id="GO:0016829">
    <property type="term" value="F:lyase activity"/>
    <property type="evidence" value="ECO:0007669"/>
    <property type="project" value="InterPro"/>
</dbReference>
<protein>
    <submittedName>
        <fullName evidence="2">Uncharacterized protein</fullName>
    </submittedName>
</protein>
<name>A0A5C3ERK8_9BASI</name>